<proteinExistence type="predicted"/>
<dbReference type="AlphaFoldDB" id="A0A2S4LSZ4"/>
<protein>
    <submittedName>
        <fullName evidence="1">Uncharacterized protein</fullName>
    </submittedName>
</protein>
<dbReference type="Proteomes" id="UP000236919">
    <property type="component" value="Unassembled WGS sequence"/>
</dbReference>
<dbReference type="RefSeq" id="WP_146056032.1">
    <property type="nucleotide sequence ID" value="NZ_PQFZ01000032.1"/>
</dbReference>
<reference evidence="1 2" key="1">
    <citation type="submission" date="2018-01" db="EMBL/GenBank/DDBJ databases">
        <title>Genomic Encyclopedia of Type Strains, Phase III (KMG-III): the genomes of soil and plant-associated and newly described type strains.</title>
        <authorList>
            <person name="Whitman W."/>
        </authorList>
    </citation>
    <scope>NUCLEOTIDE SEQUENCE [LARGE SCALE GENOMIC DNA]</scope>
    <source>
        <strain evidence="1 2">1131</strain>
    </source>
</reference>
<dbReference type="EMBL" id="PQFZ01000032">
    <property type="protein sequence ID" value="POR45572.1"/>
    <property type="molecule type" value="Genomic_DNA"/>
</dbReference>
<dbReference type="OrthoDB" id="8162969at2"/>
<evidence type="ECO:0000313" key="1">
    <source>
        <dbReference type="EMBL" id="POR45572.1"/>
    </source>
</evidence>
<organism evidence="1 2">
    <name type="scientific">Bosea psychrotolerans</name>
    <dbReference type="NCBI Taxonomy" id="1871628"/>
    <lineage>
        <taxon>Bacteria</taxon>
        <taxon>Pseudomonadati</taxon>
        <taxon>Pseudomonadota</taxon>
        <taxon>Alphaproteobacteria</taxon>
        <taxon>Hyphomicrobiales</taxon>
        <taxon>Boseaceae</taxon>
        <taxon>Bosea</taxon>
    </lineage>
</organism>
<evidence type="ECO:0000313" key="2">
    <source>
        <dbReference type="Proteomes" id="UP000236919"/>
    </source>
</evidence>
<comment type="caution">
    <text evidence="1">The sequence shown here is derived from an EMBL/GenBank/DDBJ whole genome shotgun (WGS) entry which is preliminary data.</text>
</comment>
<sequence>MSSVCREMSRDKPGLADFAALYIRCDDCGNEKRMTPQVLARFVDRGIHCADELRPKLTCSVCRAGGGIGKNVALIPAFRWG</sequence>
<accession>A0A2S4LSZ4</accession>
<gene>
    <name evidence="1" type="ORF">CYD53_13230</name>
</gene>
<keyword evidence="2" id="KW-1185">Reference proteome</keyword>
<name>A0A2S4LSZ4_9HYPH</name>